<keyword evidence="2" id="KW-1185">Reference proteome</keyword>
<evidence type="ECO:0000313" key="2">
    <source>
        <dbReference type="Proteomes" id="UP000233551"/>
    </source>
</evidence>
<accession>A0A2I0JPQ0</accession>
<sequence length="134" mass="15271">MCKAYATWLGSVHLPGDARQTRMKRSRHLLFMTRRSRAVESLGSRGTRPYLECDGDSRLDLILHSSCMRTLHSTPRNDSEATKETILDPGGVKEHLAIFQRTRPRGLFDSPWIVGGLLRRFEPFLACITRQACQ</sequence>
<reference evidence="1 2" key="1">
    <citation type="submission" date="2017-11" db="EMBL/GenBank/DDBJ databases">
        <title>De-novo sequencing of pomegranate (Punica granatum L.) genome.</title>
        <authorList>
            <person name="Akparov Z."/>
            <person name="Amiraslanov A."/>
            <person name="Hajiyeva S."/>
            <person name="Abbasov M."/>
            <person name="Kaur K."/>
            <person name="Hamwieh A."/>
            <person name="Solovyev V."/>
            <person name="Salamov A."/>
            <person name="Braich B."/>
            <person name="Kosarev P."/>
            <person name="Mahmoud A."/>
            <person name="Hajiyev E."/>
            <person name="Babayeva S."/>
            <person name="Izzatullayeva V."/>
            <person name="Mammadov A."/>
            <person name="Mammadov A."/>
            <person name="Sharifova S."/>
            <person name="Ojaghi J."/>
            <person name="Eynullazada K."/>
            <person name="Bayramov B."/>
            <person name="Abdulazimova A."/>
            <person name="Shahmuradov I."/>
        </authorList>
    </citation>
    <scope>NUCLEOTIDE SEQUENCE [LARGE SCALE GENOMIC DNA]</scope>
    <source>
        <strain evidence="2">cv. AG2017</strain>
        <tissue evidence="1">Leaf</tissue>
    </source>
</reference>
<evidence type="ECO:0000313" key="1">
    <source>
        <dbReference type="EMBL" id="PKI58278.1"/>
    </source>
</evidence>
<dbReference type="EMBL" id="PGOL01001411">
    <property type="protein sequence ID" value="PKI58278.1"/>
    <property type="molecule type" value="Genomic_DNA"/>
</dbReference>
<dbReference type="AlphaFoldDB" id="A0A2I0JPQ0"/>
<comment type="caution">
    <text evidence="1">The sequence shown here is derived from an EMBL/GenBank/DDBJ whole genome shotgun (WGS) entry which is preliminary data.</text>
</comment>
<organism evidence="1 2">
    <name type="scientific">Punica granatum</name>
    <name type="common">Pomegranate</name>
    <dbReference type="NCBI Taxonomy" id="22663"/>
    <lineage>
        <taxon>Eukaryota</taxon>
        <taxon>Viridiplantae</taxon>
        <taxon>Streptophyta</taxon>
        <taxon>Embryophyta</taxon>
        <taxon>Tracheophyta</taxon>
        <taxon>Spermatophyta</taxon>
        <taxon>Magnoliopsida</taxon>
        <taxon>eudicotyledons</taxon>
        <taxon>Gunneridae</taxon>
        <taxon>Pentapetalae</taxon>
        <taxon>rosids</taxon>
        <taxon>malvids</taxon>
        <taxon>Myrtales</taxon>
        <taxon>Lythraceae</taxon>
        <taxon>Punica</taxon>
    </lineage>
</organism>
<name>A0A2I0JPQ0_PUNGR</name>
<dbReference type="Proteomes" id="UP000233551">
    <property type="component" value="Unassembled WGS sequence"/>
</dbReference>
<gene>
    <name evidence="1" type="ORF">CRG98_021360</name>
</gene>
<protein>
    <submittedName>
        <fullName evidence="1">Uncharacterized protein</fullName>
    </submittedName>
</protein>
<proteinExistence type="predicted"/>